<gene>
    <name evidence="2" type="ORF">BG006_008238</name>
    <name evidence="3" type="ORF">BG006_008249</name>
</gene>
<comment type="caution">
    <text evidence="3">The sequence shown here is derived from an EMBL/GenBank/DDBJ whole genome shotgun (WGS) entry which is preliminary data.</text>
</comment>
<keyword evidence="1" id="KW-0732">Signal</keyword>
<name>A0A9P5SR63_9FUNG</name>
<reference evidence="3" key="1">
    <citation type="journal article" date="2020" name="Fungal Divers.">
        <title>Resolving the Mortierellaceae phylogeny through synthesis of multi-gene phylogenetics and phylogenomics.</title>
        <authorList>
            <person name="Vandepol N."/>
            <person name="Liber J."/>
            <person name="Desiro A."/>
            <person name="Na H."/>
            <person name="Kennedy M."/>
            <person name="Barry K."/>
            <person name="Grigoriev I.V."/>
            <person name="Miller A.N."/>
            <person name="O'Donnell K."/>
            <person name="Stajich J.E."/>
            <person name="Bonito G."/>
        </authorList>
    </citation>
    <scope>NUCLEOTIDE SEQUENCE</scope>
    <source>
        <strain evidence="3">NVP1</strain>
    </source>
</reference>
<evidence type="ECO:0000313" key="4">
    <source>
        <dbReference type="Proteomes" id="UP000696485"/>
    </source>
</evidence>
<organism evidence="3 4">
    <name type="scientific">Podila minutissima</name>
    <dbReference type="NCBI Taxonomy" id="64525"/>
    <lineage>
        <taxon>Eukaryota</taxon>
        <taxon>Fungi</taxon>
        <taxon>Fungi incertae sedis</taxon>
        <taxon>Mucoromycota</taxon>
        <taxon>Mortierellomycotina</taxon>
        <taxon>Mortierellomycetes</taxon>
        <taxon>Mortierellales</taxon>
        <taxon>Mortierellaceae</taxon>
        <taxon>Podila</taxon>
    </lineage>
</organism>
<feature type="chain" id="PRO_5040653545" evidence="1">
    <location>
        <begin position="22"/>
        <end position="136"/>
    </location>
</feature>
<keyword evidence="4" id="KW-1185">Reference proteome</keyword>
<evidence type="ECO:0000256" key="1">
    <source>
        <dbReference type="SAM" id="SignalP"/>
    </source>
</evidence>
<dbReference type="EMBL" id="JAAAUY010000055">
    <property type="protein sequence ID" value="KAF9336557.1"/>
    <property type="molecule type" value="Genomic_DNA"/>
</dbReference>
<sequence>MFIKTLTVAAMATIAAVSAQAAVPNHTYFTAPVGTSAPYAAGKNTTFSWTATCIPPSDMTAPVPTKVPVQLVDAANGDNAVFLADVTTIDCTQPMGNTYWTPPGNFPNTTPSSGSILTPILSGAAVIAASAAMMYL</sequence>
<accession>A0A9P5SR63</accession>
<proteinExistence type="predicted"/>
<evidence type="ECO:0000313" key="3">
    <source>
        <dbReference type="EMBL" id="KAF9336566.1"/>
    </source>
</evidence>
<evidence type="ECO:0000313" key="2">
    <source>
        <dbReference type="EMBL" id="KAF9336557.1"/>
    </source>
</evidence>
<dbReference type="EMBL" id="JAAAUY010000055">
    <property type="protein sequence ID" value="KAF9336566.1"/>
    <property type="molecule type" value="Genomic_DNA"/>
</dbReference>
<dbReference type="Proteomes" id="UP000696485">
    <property type="component" value="Unassembled WGS sequence"/>
</dbReference>
<feature type="signal peptide" evidence="1">
    <location>
        <begin position="1"/>
        <end position="21"/>
    </location>
</feature>
<dbReference type="AlphaFoldDB" id="A0A9P5SR63"/>
<protein>
    <submittedName>
        <fullName evidence="3">Uncharacterized protein</fullName>
    </submittedName>
</protein>